<dbReference type="PANTHER" id="PTHR37422:SF21">
    <property type="entry name" value="EXOQ-LIKE PROTEIN"/>
    <property type="match status" value="1"/>
</dbReference>
<keyword evidence="4 5" id="KW-0472">Membrane</keyword>
<sequence>MRAAEQTPIAVADHAVARPWRVWLLVAVPLLLPFGRLGELPLLIGAIVGTIDVARAPGLLRTPYARLALLLFGAYWLPELVSAVDSVAPRKSWLEVASDLRYLPFLLFAATACRAPRDAARLVGGIAAVLALWCADALVQALTGWSLGGAGTVDRLSGIFGDDNLKLGGAVAALATFGLWFAWTRGRARGLALALVPLLVVVLLAGARAAWLVLAIAFALVCWRALGPRRGLLAAAAALLIAAAAGVASYAASPRFAARVDRTAAAFTGDSAAIDHALSGRVPIWHTALAMGAAHPINGVGVRAFRHAYPAHAADGDRWVRDGTGALHAHQLLLEVWSETGAFGLLAWLLGALAALRAWFTATAAARGRAAPAAYALCAALFPINTHYAMYSSVWGLLLMLLLAAWLALLAAPEGDG</sequence>
<evidence type="ECO:0000313" key="7">
    <source>
        <dbReference type="EMBL" id="MBB5208134.1"/>
    </source>
</evidence>
<dbReference type="GO" id="GO:0016874">
    <property type="term" value="F:ligase activity"/>
    <property type="evidence" value="ECO:0007669"/>
    <property type="project" value="UniProtKB-KW"/>
</dbReference>
<feature type="domain" description="O-antigen ligase-related" evidence="6">
    <location>
        <begin position="193"/>
        <end position="349"/>
    </location>
</feature>
<keyword evidence="2 5" id="KW-0812">Transmembrane</keyword>
<gene>
    <name evidence="7" type="ORF">HNQ52_001663</name>
</gene>
<keyword evidence="8" id="KW-1185">Reference proteome</keyword>
<organism evidence="7 8">
    <name type="scientific">Chiayiivirga flava</name>
    <dbReference type="NCBI Taxonomy" id="659595"/>
    <lineage>
        <taxon>Bacteria</taxon>
        <taxon>Pseudomonadati</taxon>
        <taxon>Pseudomonadota</taxon>
        <taxon>Gammaproteobacteria</taxon>
        <taxon>Lysobacterales</taxon>
        <taxon>Lysobacteraceae</taxon>
        <taxon>Chiayiivirga</taxon>
    </lineage>
</organism>
<evidence type="ECO:0000256" key="1">
    <source>
        <dbReference type="ARBA" id="ARBA00004141"/>
    </source>
</evidence>
<accession>A0A7W8G0C7</accession>
<feature type="transmembrane region" description="Helical" evidence="5">
    <location>
        <begin position="195"/>
        <end position="220"/>
    </location>
</feature>
<feature type="transmembrane region" description="Helical" evidence="5">
    <location>
        <begin position="394"/>
        <end position="412"/>
    </location>
</feature>
<proteinExistence type="predicted"/>
<dbReference type="AlphaFoldDB" id="A0A7W8G0C7"/>
<keyword evidence="3 5" id="KW-1133">Transmembrane helix</keyword>
<evidence type="ECO:0000256" key="2">
    <source>
        <dbReference type="ARBA" id="ARBA00022692"/>
    </source>
</evidence>
<comment type="caution">
    <text evidence="7">The sequence shown here is derived from an EMBL/GenBank/DDBJ whole genome shotgun (WGS) entry which is preliminary data.</text>
</comment>
<protein>
    <submittedName>
        <fullName evidence="7">O-antigen ligase</fullName>
    </submittedName>
</protein>
<reference evidence="7 8" key="1">
    <citation type="submission" date="2020-08" db="EMBL/GenBank/DDBJ databases">
        <title>Genomic Encyclopedia of Type Strains, Phase IV (KMG-IV): sequencing the most valuable type-strain genomes for metagenomic binning, comparative biology and taxonomic classification.</title>
        <authorList>
            <person name="Goeker M."/>
        </authorList>
    </citation>
    <scope>NUCLEOTIDE SEQUENCE [LARGE SCALE GENOMIC DNA]</scope>
    <source>
        <strain evidence="7 8">DSM 24163</strain>
    </source>
</reference>
<comment type="subcellular location">
    <subcellularLocation>
        <location evidence="1">Membrane</location>
        <topology evidence="1">Multi-pass membrane protein</topology>
    </subcellularLocation>
</comment>
<feature type="transmembrane region" description="Helical" evidence="5">
    <location>
        <begin position="165"/>
        <end position="183"/>
    </location>
</feature>
<dbReference type="EMBL" id="JACHHP010000002">
    <property type="protein sequence ID" value="MBB5208134.1"/>
    <property type="molecule type" value="Genomic_DNA"/>
</dbReference>
<evidence type="ECO:0000256" key="4">
    <source>
        <dbReference type="ARBA" id="ARBA00023136"/>
    </source>
</evidence>
<dbReference type="InterPro" id="IPR007016">
    <property type="entry name" value="O-antigen_ligase-rel_domated"/>
</dbReference>
<evidence type="ECO:0000256" key="5">
    <source>
        <dbReference type="SAM" id="Phobius"/>
    </source>
</evidence>
<dbReference type="Pfam" id="PF04932">
    <property type="entry name" value="Wzy_C"/>
    <property type="match status" value="1"/>
</dbReference>
<dbReference type="Proteomes" id="UP000521199">
    <property type="component" value="Unassembled WGS sequence"/>
</dbReference>
<dbReference type="RefSeq" id="WP_183960633.1">
    <property type="nucleotide sequence ID" value="NZ_JACHHP010000002.1"/>
</dbReference>
<feature type="transmembrane region" description="Helical" evidence="5">
    <location>
        <begin position="123"/>
        <end position="145"/>
    </location>
</feature>
<keyword evidence="7" id="KW-0436">Ligase</keyword>
<feature type="transmembrane region" description="Helical" evidence="5">
    <location>
        <begin position="232"/>
        <end position="252"/>
    </location>
</feature>
<dbReference type="GO" id="GO:0016020">
    <property type="term" value="C:membrane"/>
    <property type="evidence" value="ECO:0007669"/>
    <property type="project" value="UniProtKB-SubCell"/>
</dbReference>
<evidence type="ECO:0000256" key="3">
    <source>
        <dbReference type="ARBA" id="ARBA00022989"/>
    </source>
</evidence>
<evidence type="ECO:0000259" key="6">
    <source>
        <dbReference type="Pfam" id="PF04932"/>
    </source>
</evidence>
<dbReference type="PANTHER" id="PTHR37422">
    <property type="entry name" value="TEICHURONIC ACID BIOSYNTHESIS PROTEIN TUAE"/>
    <property type="match status" value="1"/>
</dbReference>
<dbReference type="InterPro" id="IPR051533">
    <property type="entry name" value="WaaL-like"/>
</dbReference>
<evidence type="ECO:0000313" key="8">
    <source>
        <dbReference type="Proteomes" id="UP000521199"/>
    </source>
</evidence>
<name>A0A7W8G0C7_9GAMM</name>